<sequence length="85" mass="9589">MPCPKVHRWRLFETRIDRRPVTSVQSDRSILHSATTFELPSVHVVPTTLLFCAGVAHYALSCGRCVFRCHLLSLTPVASIVHLYS</sequence>
<dbReference type="Proteomes" id="UP000886998">
    <property type="component" value="Unassembled WGS sequence"/>
</dbReference>
<proteinExistence type="predicted"/>
<gene>
    <name evidence="1" type="ORF">TNIN_452171</name>
</gene>
<dbReference type="EMBL" id="BMAV01009295">
    <property type="protein sequence ID" value="GFY53478.1"/>
    <property type="molecule type" value="Genomic_DNA"/>
</dbReference>
<name>A0A8X7C492_9ARAC</name>
<reference evidence="1" key="1">
    <citation type="submission" date="2020-08" db="EMBL/GenBank/DDBJ databases">
        <title>Multicomponent nature underlies the extraordinary mechanical properties of spider dragline silk.</title>
        <authorList>
            <person name="Kono N."/>
            <person name="Nakamura H."/>
            <person name="Mori M."/>
            <person name="Yoshida Y."/>
            <person name="Ohtoshi R."/>
            <person name="Malay A.D."/>
            <person name="Moran D.A.P."/>
            <person name="Tomita M."/>
            <person name="Numata K."/>
            <person name="Arakawa K."/>
        </authorList>
    </citation>
    <scope>NUCLEOTIDE SEQUENCE</scope>
</reference>
<dbReference type="AlphaFoldDB" id="A0A8X7C492"/>
<evidence type="ECO:0000313" key="1">
    <source>
        <dbReference type="EMBL" id="GFY53478.1"/>
    </source>
</evidence>
<evidence type="ECO:0000313" key="2">
    <source>
        <dbReference type="Proteomes" id="UP000886998"/>
    </source>
</evidence>
<protein>
    <submittedName>
        <fullName evidence="1">Uncharacterized protein</fullName>
    </submittedName>
</protein>
<organism evidence="1 2">
    <name type="scientific">Trichonephila inaurata madagascariensis</name>
    <dbReference type="NCBI Taxonomy" id="2747483"/>
    <lineage>
        <taxon>Eukaryota</taxon>
        <taxon>Metazoa</taxon>
        <taxon>Ecdysozoa</taxon>
        <taxon>Arthropoda</taxon>
        <taxon>Chelicerata</taxon>
        <taxon>Arachnida</taxon>
        <taxon>Araneae</taxon>
        <taxon>Araneomorphae</taxon>
        <taxon>Entelegynae</taxon>
        <taxon>Araneoidea</taxon>
        <taxon>Nephilidae</taxon>
        <taxon>Trichonephila</taxon>
        <taxon>Trichonephila inaurata</taxon>
    </lineage>
</organism>
<keyword evidence="2" id="KW-1185">Reference proteome</keyword>
<accession>A0A8X7C492</accession>
<comment type="caution">
    <text evidence="1">The sequence shown here is derived from an EMBL/GenBank/DDBJ whole genome shotgun (WGS) entry which is preliminary data.</text>
</comment>